<sequence>MRLGPSERMHAPVDKSECALARMPGGQGLTSGAAGRKSLAMHRIFALQTRGPGLTEFTAPVAEWLCARPRTGVLTLMVRHTSASLLIQENADPDVQADLQAFFARLVPPADDPAMGWITHRDEGPDDMPAHIKAALLPISLQIPVIDGRMGLGTWQGIYLFEHRRAPMRREVLAMLVPAAD</sequence>
<name>A0A1N7M2L1_9RHOB</name>
<accession>A0A1N7M2L1</accession>
<dbReference type="NCBIfam" id="TIGR00149">
    <property type="entry name" value="TIGR00149_YjbQ"/>
    <property type="match status" value="1"/>
</dbReference>
<keyword evidence="3" id="KW-1185">Reference proteome</keyword>
<dbReference type="Pfam" id="PF01894">
    <property type="entry name" value="YjbQ"/>
    <property type="match status" value="1"/>
</dbReference>
<evidence type="ECO:0000313" key="3">
    <source>
        <dbReference type="Proteomes" id="UP000186098"/>
    </source>
</evidence>
<dbReference type="InterPro" id="IPR001602">
    <property type="entry name" value="UPF0047_YjbQ-like"/>
</dbReference>
<dbReference type="PANTHER" id="PTHR30615">
    <property type="entry name" value="UNCHARACTERIZED PROTEIN YJBQ-RELATED"/>
    <property type="match status" value="1"/>
</dbReference>
<comment type="similarity">
    <text evidence="1">Belongs to the UPF0047 family.</text>
</comment>
<evidence type="ECO:0000256" key="1">
    <source>
        <dbReference type="ARBA" id="ARBA00005534"/>
    </source>
</evidence>
<dbReference type="AlphaFoldDB" id="A0A1N7M2L1"/>
<organism evidence="2 3">
    <name type="scientific">Phaeovulum vinaykumarii</name>
    <dbReference type="NCBI Taxonomy" id="407234"/>
    <lineage>
        <taxon>Bacteria</taxon>
        <taxon>Pseudomonadati</taxon>
        <taxon>Pseudomonadota</taxon>
        <taxon>Alphaproteobacteria</taxon>
        <taxon>Rhodobacterales</taxon>
        <taxon>Paracoccaceae</taxon>
        <taxon>Phaeovulum</taxon>
    </lineage>
</organism>
<proteinExistence type="inferred from homology"/>
<dbReference type="PROSITE" id="PS01314">
    <property type="entry name" value="UPF0047"/>
    <property type="match status" value="1"/>
</dbReference>
<protein>
    <submittedName>
        <fullName evidence="2">Secondary thiamine-phosphate synthase enzyme</fullName>
    </submittedName>
</protein>
<dbReference type="InterPro" id="IPR035917">
    <property type="entry name" value="YjbQ-like_sf"/>
</dbReference>
<dbReference type="EMBL" id="FTOM01000005">
    <property type="protein sequence ID" value="SIS80345.1"/>
    <property type="molecule type" value="Genomic_DNA"/>
</dbReference>
<reference evidence="3" key="1">
    <citation type="submission" date="2017-01" db="EMBL/GenBank/DDBJ databases">
        <authorList>
            <person name="Varghese N."/>
            <person name="Submissions S."/>
        </authorList>
    </citation>
    <scope>NUCLEOTIDE SEQUENCE [LARGE SCALE GENOMIC DNA]</scope>
    <source>
        <strain evidence="3">DSM 18714</strain>
    </source>
</reference>
<dbReference type="Proteomes" id="UP000186098">
    <property type="component" value="Unassembled WGS sequence"/>
</dbReference>
<gene>
    <name evidence="2" type="ORF">SAMN05421795_105107</name>
</gene>
<dbReference type="STRING" id="407234.SAMN05421795_105107"/>
<dbReference type="Gene3D" id="2.60.120.460">
    <property type="entry name" value="YjbQ-like"/>
    <property type="match status" value="1"/>
</dbReference>
<dbReference type="SUPFAM" id="SSF111038">
    <property type="entry name" value="YjbQ-like"/>
    <property type="match status" value="1"/>
</dbReference>
<evidence type="ECO:0000313" key="2">
    <source>
        <dbReference type="EMBL" id="SIS80345.1"/>
    </source>
</evidence>
<dbReference type="PANTHER" id="PTHR30615:SF8">
    <property type="entry name" value="UPF0047 PROTEIN C4A8.02C"/>
    <property type="match status" value="1"/>
</dbReference>